<evidence type="ECO:0000256" key="1">
    <source>
        <dbReference type="SAM" id="Phobius"/>
    </source>
</evidence>
<dbReference type="AlphaFoldDB" id="A6DM81"/>
<dbReference type="EMBL" id="ABCK01000010">
    <property type="protein sequence ID" value="EDM27379.1"/>
    <property type="molecule type" value="Genomic_DNA"/>
</dbReference>
<sequence>MENIINYSLFIYLLTLLILITPLEWSQNSNVKHIKTLFGILTYFGVMATGYTIGILPALGTWVIFTAYSMGMFYYVGHLRVNVYKIPLDEKNSFLSVFIMQFICWPFSQGNIHNVYKFSVLRKTGAISPHKTEKKLKIKSVDQLLQTEFNDCGYCYGVSYRTDLKFRNSDAVQMLAHDIGHMDSHIPPNGIKTYLDHMNIDIVAQGLKTLKTLNSPNHTILKNAMNKVEVDEEGYIETENYNDLEDWDQWDYDDENRFKEFLEENRDKFK</sequence>
<feature type="transmembrane region" description="Helical" evidence="1">
    <location>
        <begin position="62"/>
        <end position="81"/>
    </location>
</feature>
<comment type="caution">
    <text evidence="2">The sequence shown here is derived from an EMBL/GenBank/DDBJ whole genome shotgun (WGS) entry which is preliminary data.</text>
</comment>
<keyword evidence="1" id="KW-0472">Membrane</keyword>
<evidence type="ECO:0000313" key="2">
    <source>
        <dbReference type="EMBL" id="EDM27379.1"/>
    </source>
</evidence>
<keyword evidence="1" id="KW-0812">Transmembrane</keyword>
<reference evidence="2 3" key="1">
    <citation type="journal article" date="2010" name="J. Bacteriol.">
        <title>Genome sequence of Lentisphaera araneosa HTCC2155T, the type species of the order Lentisphaerales in the phylum Lentisphaerae.</title>
        <authorList>
            <person name="Thrash J.C."/>
            <person name="Cho J.C."/>
            <person name="Vergin K.L."/>
            <person name="Morris R.M."/>
            <person name="Giovannoni S.J."/>
        </authorList>
    </citation>
    <scope>NUCLEOTIDE SEQUENCE [LARGE SCALE GENOMIC DNA]</scope>
    <source>
        <strain evidence="2 3">HTCC2155</strain>
    </source>
</reference>
<dbReference type="STRING" id="313628.LNTAR_21735"/>
<name>A6DM81_9BACT</name>
<organism evidence="2 3">
    <name type="scientific">Lentisphaera araneosa HTCC2155</name>
    <dbReference type="NCBI Taxonomy" id="313628"/>
    <lineage>
        <taxon>Bacteria</taxon>
        <taxon>Pseudomonadati</taxon>
        <taxon>Lentisphaerota</taxon>
        <taxon>Lentisphaeria</taxon>
        <taxon>Lentisphaerales</taxon>
        <taxon>Lentisphaeraceae</taxon>
        <taxon>Lentisphaera</taxon>
    </lineage>
</organism>
<accession>A6DM81</accession>
<feature type="transmembrane region" description="Helical" evidence="1">
    <location>
        <begin position="6"/>
        <end position="25"/>
    </location>
</feature>
<protein>
    <submittedName>
        <fullName evidence="2">Uncharacterized protein</fullName>
    </submittedName>
</protein>
<keyword evidence="1" id="KW-1133">Transmembrane helix</keyword>
<evidence type="ECO:0000313" key="3">
    <source>
        <dbReference type="Proteomes" id="UP000004947"/>
    </source>
</evidence>
<dbReference type="Proteomes" id="UP000004947">
    <property type="component" value="Unassembled WGS sequence"/>
</dbReference>
<proteinExistence type="predicted"/>
<dbReference type="RefSeq" id="WP_007278982.1">
    <property type="nucleotide sequence ID" value="NZ_ABCK01000010.1"/>
</dbReference>
<gene>
    <name evidence="2" type="ORF">LNTAR_21735</name>
</gene>
<feature type="transmembrane region" description="Helical" evidence="1">
    <location>
        <begin position="37"/>
        <end position="56"/>
    </location>
</feature>
<keyword evidence="3" id="KW-1185">Reference proteome</keyword>